<organism evidence="1 2">
    <name type="scientific">Nephila pilipes</name>
    <name type="common">Giant wood spider</name>
    <name type="synonym">Nephila maculata</name>
    <dbReference type="NCBI Taxonomy" id="299642"/>
    <lineage>
        <taxon>Eukaryota</taxon>
        <taxon>Metazoa</taxon>
        <taxon>Ecdysozoa</taxon>
        <taxon>Arthropoda</taxon>
        <taxon>Chelicerata</taxon>
        <taxon>Arachnida</taxon>
        <taxon>Araneae</taxon>
        <taxon>Araneomorphae</taxon>
        <taxon>Entelegynae</taxon>
        <taxon>Araneoidea</taxon>
        <taxon>Nephilidae</taxon>
        <taxon>Nephila</taxon>
    </lineage>
</organism>
<dbReference type="EMBL" id="BMAW01014357">
    <property type="protein sequence ID" value="GFT38532.1"/>
    <property type="molecule type" value="Genomic_DNA"/>
</dbReference>
<sequence>MSQRPVCRMAKFQWEDRILDMPPREESGVKLIGWAKRNKKRKHIECSVHPPILEQANLDLIPNSRE</sequence>
<protein>
    <submittedName>
        <fullName evidence="1">Uncharacterized protein</fullName>
    </submittedName>
</protein>
<gene>
    <name evidence="1" type="ORF">NPIL_651451</name>
</gene>
<keyword evidence="2" id="KW-1185">Reference proteome</keyword>
<accession>A0A8X6NXF4</accession>
<proteinExistence type="predicted"/>
<dbReference type="Proteomes" id="UP000887013">
    <property type="component" value="Unassembled WGS sequence"/>
</dbReference>
<reference evidence="1" key="1">
    <citation type="submission" date="2020-08" db="EMBL/GenBank/DDBJ databases">
        <title>Multicomponent nature underlies the extraordinary mechanical properties of spider dragline silk.</title>
        <authorList>
            <person name="Kono N."/>
            <person name="Nakamura H."/>
            <person name="Mori M."/>
            <person name="Yoshida Y."/>
            <person name="Ohtoshi R."/>
            <person name="Malay A.D."/>
            <person name="Moran D.A.P."/>
            <person name="Tomita M."/>
            <person name="Numata K."/>
            <person name="Arakawa K."/>
        </authorList>
    </citation>
    <scope>NUCLEOTIDE SEQUENCE</scope>
</reference>
<evidence type="ECO:0000313" key="2">
    <source>
        <dbReference type="Proteomes" id="UP000887013"/>
    </source>
</evidence>
<comment type="caution">
    <text evidence="1">The sequence shown here is derived from an EMBL/GenBank/DDBJ whole genome shotgun (WGS) entry which is preliminary data.</text>
</comment>
<dbReference type="AlphaFoldDB" id="A0A8X6NXF4"/>
<name>A0A8X6NXF4_NEPPI</name>
<evidence type="ECO:0000313" key="1">
    <source>
        <dbReference type="EMBL" id="GFT38532.1"/>
    </source>
</evidence>